<accession>A0ACD3B2I2</accession>
<sequence>MSSRRPRNELQWEPTANTKANTLLIVFIHGFKGNSQSFSNFPDRLQHDLTKTLRRVKVECVVYPAYETKGELNEAVLSLNLWLATLVHRKEEENGGDYGSVKVALCGHSMGGLLMADTVLRLQRERHDDRQPLWPRIIACIGFDTPFLGLHETGLQENLTRRTEQATTIGTAIFGTLAGLTATRAAANSTANANAANNNAGWSSWLRPAAAGLGGALAVGAVAAGVYTMRNEIGTGLGWVNEHLNYVGNVFKNDELRQRTLSMIEMEEKHRVIFRVFYVTVPTIQPPHIDRTFVNIPSYHDRAYKYWRPAQNGRAEDAVMGHMAMFDPQSNDEWHRLILDTLKVIQTAVEVNP</sequence>
<reference evidence="1 2" key="1">
    <citation type="journal article" date="2019" name="Nat. Ecol. Evol.">
        <title>Megaphylogeny resolves global patterns of mushroom evolution.</title>
        <authorList>
            <person name="Varga T."/>
            <person name="Krizsan K."/>
            <person name="Foldi C."/>
            <person name="Dima B."/>
            <person name="Sanchez-Garcia M."/>
            <person name="Sanchez-Ramirez S."/>
            <person name="Szollosi G.J."/>
            <person name="Szarkandi J.G."/>
            <person name="Papp V."/>
            <person name="Albert L."/>
            <person name="Andreopoulos W."/>
            <person name="Angelini C."/>
            <person name="Antonin V."/>
            <person name="Barry K.W."/>
            <person name="Bougher N.L."/>
            <person name="Buchanan P."/>
            <person name="Buyck B."/>
            <person name="Bense V."/>
            <person name="Catcheside P."/>
            <person name="Chovatia M."/>
            <person name="Cooper J."/>
            <person name="Damon W."/>
            <person name="Desjardin D."/>
            <person name="Finy P."/>
            <person name="Geml J."/>
            <person name="Haridas S."/>
            <person name="Hughes K."/>
            <person name="Justo A."/>
            <person name="Karasinski D."/>
            <person name="Kautmanova I."/>
            <person name="Kiss B."/>
            <person name="Kocsube S."/>
            <person name="Kotiranta H."/>
            <person name="LaButti K.M."/>
            <person name="Lechner B.E."/>
            <person name="Liimatainen K."/>
            <person name="Lipzen A."/>
            <person name="Lukacs Z."/>
            <person name="Mihaltcheva S."/>
            <person name="Morgado L.N."/>
            <person name="Niskanen T."/>
            <person name="Noordeloos M.E."/>
            <person name="Ohm R.A."/>
            <person name="Ortiz-Santana B."/>
            <person name="Ovrebo C."/>
            <person name="Racz N."/>
            <person name="Riley R."/>
            <person name="Savchenko A."/>
            <person name="Shiryaev A."/>
            <person name="Soop K."/>
            <person name="Spirin V."/>
            <person name="Szebenyi C."/>
            <person name="Tomsovsky M."/>
            <person name="Tulloss R.E."/>
            <person name="Uehling J."/>
            <person name="Grigoriev I.V."/>
            <person name="Vagvolgyi C."/>
            <person name="Papp T."/>
            <person name="Martin F.M."/>
            <person name="Miettinen O."/>
            <person name="Hibbett D.S."/>
            <person name="Nagy L.G."/>
        </authorList>
    </citation>
    <scope>NUCLEOTIDE SEQUENCE [LARGE SCALE GENOMIC DNA]</scope>
    <source>
        <strain evidence="1 2">NL-1719</strain>
    </source>
</reference>
<evidence type="ECO:0000313" key="1">
    <source>
        <dbReference type="EMBL" id="TFK71817.1"/>
    </source>
</evidence>
<name>A0ACD3B2I2_9AGAR</name>
<proteinExistence type="predicted"/>
<dbReference type="EMBL" id="ML208293">
    <property type="protein sequence ID" value="TFK71817.1"/>
    <property type="molecule type" value="Genomic_DNA"/>
</dbReference>
<gene>
    <name evidence="1" type="ORF">BDN72DRAFT_887503</name>
</gene>
<dbReference type="Proteomes" id="UP000308600">
    <property type="component" value="Unassembled WGS sequence"/>
</dbReference>
<organism evidence="1 2">
    <name type="scientific">Pluteus cervinus</name>
    <dbReference type="NCBI Taxonomy" id="181527"/>
    <lineage>
        <taxon>Eukaryota</taxon>
        <taxon>Fungi</taxon>
        <taxon>Dikarya</taxon>
        <taxon>Basidiomycota</taxon>
        <taxon>Agaricomycotina</taxon>
        <taxon>Agaricomycetes</taxon>
        <taxon>Agaricomycetidae</taxon>
        <taxon>Agaricales</taxon>
        <taxon>Pluteineae</taxon>
        <taxon>Pluteaceae</taxon>
        <taxon>Pluteus</taxon>
    </lineage>
</organism>
<evidence type="ECO:0000313" key="2">
    <source>
        <dbReference type="Proteomes" id="UP000308600"/>
    </source>
</evidence>
<keyword evidence="2" id="KW-1185">Reference proteome</keyword>
<protein>
    <submittedName>
        <fullName evidence="1">Uncharacterized protein</fullName>
    </submittedName>
</protein>